<evidence type="ECO:0000259" key="1">
    <source>
        <dbReference type="Pfam" id="PF03781"/>
    </source>
</evidence>
<dbReference type="GO" id="GO:0120147">
    <property type="term" value="F:formylglycine-generating oxidase activity"/>
    <property type="evidence" value="ECO:0007669"/>
    <property type="project" value="TreeGrafter"/>
</dbReference>
<dbReference type="Gene3D" id="3.90.1580.10">
    <property type="entry name" value="paralog of FGE (formylglycine-generating enzyme)"/>
    <property type="match status" value="1"/>
</dbReference>
<proteinExistence type="predicted"/>
<dbReference type="Pfam" id="PF03781">
    <property type="entry name" value="FGE-sulfatase"/>
    <property type="match status" value="1"/>
</dbReference>
<protein>
    <submittedName>
        <fullName evidence="2">Nitrate reductase</fullName>
    </submittedName>
</protein>
<dbReference type="PANTHER" id="PTHR23150">
    <property type="entry name" value="SULFATASE MODIFYING FACTOR 1, 2"/>
    <property type="match status" value="1"/>
</dbReference>
<dbReference type="InterPro" id="IPR051043">
    <property type="entry name" value="Sulfatase_Mod_Factor_Kinase"/>
</dbReference>
<gene>
    <name evidence="2" type="ORF">CU102_26290</name>
</gene>
<sequence length="314" mass="33652">MAAALHHREISALSIFTPMLLVVALGGLSAAQIGLLGNNAPSMHVNPPETITVAPREFSYRSHGEFFRGAIAVDGPIMTVRASALEIMKYEVTSVDYARCVADGACQAAEPEHAVTDGKVAVTGVSIVDAQDYAAWLSNRTDATWTLPTDEQLAFAAGSRFPDDGLGDSADSRNPAIRWLADYDREAARKSAANPIPQVSGYFGENEFGLADFAGNVWEWTTTCNRRVNLDHPGAADEDSCGVYLAVGKHRSPMSFFIRNPKGGGCSVGAPPENLGFRLVRDGNWYVPYLQWFKRTLGIGAVSGDAGATIGQRN</sequence>
<dbReference type="SUPFAM" id="SSF56436">
    <property type="entry name" value="C-type lectin-like"/>
    <property type="match status" value="1"/>
</dbReference>
<dbReference type="AlphaFoldDB" id="A0A2P7B6F2"/>
<feature type="domain" description="Sulfatase-modifying factor enzyme-like" evidence="1">
    <location>
        <begin position="48"/>
        <end position="281"/>
    </location>
</feature>
<organism evidence="2 3">
    <name type="scientific">Phyllobacterium brassicacearum</name>
    <dbReference type="NCBI Taxonomy" id="314235"/>
    <lineage>
        <taxon>Bacteria</taxon>
        <taxon>Pseudomonadati</taxon>
        <taxon>Pseudomonadota</taxon>
        <taxon>Alphaproteobacteria</taxon>
        <taxon>Hyphomicrobiales</taxon>
        <taxon>Phyllobacteriaceae</taxon>
        <taxon>Phyllobacterium</taxon>
    </lineage>
</organism>
<dbReference type="RefSeq" id="WP_106714030.1">
    <property type="nucleotide sequence ID" value="NZ_PGGO01000033.1"/>
</dbReference>
<keyword evidence="3" id="KW-1185">Reference proteome</keyword>
<dbReference type="OrthoDB" id="9768004at2"/>
<dbReference type="InterPro" id="IPR016187">
    <property type="entry name" value="CTDL_fold"/>
</dbReference>
<dbReference type="Proteomes" id="UP000241444">
    <property type="component" value="Unassembled WGS sequence"/>
</dbReference>
<dbReference type="PANTHER" id="PTHR23150:SF19">
    <property type="entry name" value="FORMYLGLYCINE-GENERATING ENZYME"/>
    <property type="match status" value="1"/>
</dbReference>
<dbReference type="EMBL" id="PGGO01000033">
    <property type="protein sequence ID" value="PSH62000.1"/>
    <property type="molecule type" value="Genomic_DNA"/>
</dbReference>
<name>A0A2P7B6F2_9HYPH</name>
<accession>A0A2P7B6F2</accession>
<dbReference type="InterPro" id="IPR042095">
    <property type="entry name" value="SUMF_sf"/>
</dbReference>
<reference evidence="3" key="1">
    <citation type="submission" date="2017-11" db="EMBL/GenBank/DDBJ databases">
        <authorList>
            <person name="Kuznetsova I."/>
            <person name="Sazanova A."/>
            <person name="Chirak E."/>
            <person name="Safronova V."/>
            <person name="Willems A."/>
        </authorList>
    </citation>
    <scope>NUCLEOTIDE SEQUENCE [LARGE SCALE GENOMIC DNA]</scope>
    <source>
        <strain evidence="3">STM 196</strain>
    </source>
</reference>
<evidence type="ECO:0000313" key="3">
    <source>
        <dbReference type="Proteomes" id="UP000241444"/>
    </source>
</evidence>
<evidence type="ECO:0000313" key="2">
    <source>
        <dbReference type="EMBL" id="PSH62000.1"/>
    </source>
</evidence>
<comment type="caution">
    <text evidence="2">The sequence shown here is derived from an EMBL/GenBank/DDBJ whole genome shotgun (WGS) entry which is preliminary data.</text>
</comment>
<dbReference type="InterPro" id="IPR005532">
    <property type="entry name" value="SUMF_dom"/>
</dbReference>